<accession>A0A3S4X580</accession>
<dbReference type="EMBL" id="LR134492">
    <property type="protein sequence ID" value="VEI65809.1"/>
    <property type="molecule type" value="Genomic_DNA"/>
</dbReference>
<sequence>MDLIAVELTPEAFAPYGNVLQIEGRPFSILMVVKQNDIMTLPM</sequence>
<evidence type="ECO:0000313" key="2">
    <source>
        <dbReference type="Proteomes" id="UP000270487"/>
    </source>
</evidence>
<evidence type="ECO:0000313" key="1">
    <source>
        <dbReference type="EMBL" id="VEI65809.1"/>
    </source>
</evidence>
<gene>
    <name evidence="1" type="ORF">NCTC13193_01422</name>
</gene>
<reference evidence="1 2" key="1">
    <citation type="submission" date="2018-12" db="EMBL/GenBank/DDBJ databases">
        <authorList>
            <consortium name="Pathogen Informatics"/>
        </authorList>
    </citation>
    <scope>NUCLEOTIDE SEQUENCE [LARGE SCALE GENOMIC DNA]</scope>
    <source>
        <strain evidence="1 2">NCTC13193</strain>
    </source>
</reference>
<proteinExistence type="predicted"/>
<dbReference type="AlphaFoldDB" id="A0A3S4X580"/>
<name>A0A3S4X580_SERFO</name>
<dbReference type="Proteomes" id="UP000270487">
    <property type="component" value="Chromosome"/>
</dbReference>
<organism evidence="1 2">
    <name type="scientific">Serratia fonticola</name>
    <dbReference type="NCBI Taxonomy" id="47917"/>
    <lineage>
        <taxon>Bacteria</taxon>
        <taxon>Pseudomonadati</taxon>
        <taxon>Pseudomonadota</taxon>
        <taxon>Gammaproteobacteria</taxon>
        <taxon>Enterobacterales</taxon>
        <taxon>Yersiniaceae</taxon>
        <taxon>Serratia</taxon>
    </lineage>
</organism>
<protein>
    <submittedName>
        <fullName evidence="1">Uncharacterized protein</fullName>
    </submittedName>
</protein>